<evidence type="ECO:0000256" key="1">
    <source>
        <dbReference type="SAM" id="Phobius"/>
    </source>
</evidence>
<evidence type="ECO:0008006" key="3">
    <source>
        <dbReference type="Google" id="ProtNLM"/>
    </source>
</evidence>
<gene>
    <name evidence="2" type="ORF">SDC9_185174</name>
</gene>
<dbReference type="AlphaFoldDB" id="A0A645HNG9"/>
<organism evidence="2">
    <name type="scientific">bioreactor metagenome</name>
    <dbReference type="NCBI Taxonomy" id="1076179"/>
    <lineage>
        <taxon>unclassified sequences</taxon>
        <taxon>metagenomes</taxon>
        <taxon>ecological metagenomes</taxon>
    </lineage>
</organism>
<feature type="transmembrane region" description="Helical" evidence="1">
    <location>
        <begin position="38"/>
        <end position="56"/>
    </location>
</feature>
<dbReference type="EMBL" id="VSSQ01092429">
    <property type="protein sequence ID" value="MPN37654.1"/>
    <property type="molecule type" value="Genomic_DNA"/>
</dbReference>
<protein>
    <recommendedName>
        <fullName evidence="3">DUF4430 domain-containing protein</fullName>
    </recommendedName>
</protein>
<name>A0A645HNG9_9ZZZZ</name>
<keyword evidence="1" id="KW-1133">Transmembrane helix</keyword>
<keyword evidence="1" id="KW-0812">Transmembrane</keyword>
<evidence type="ECO:0000313" key="2">
    <source>
        <dbReference type="EMBL" id="MPN37654.1"/>
    </source>
</evidence>
<accession>A0A645HNG9</accession>
<comment type="caution">
    <text evidence="2">The sequence shown here is derived from an EMBL/GenBank/DDBJ whole genome shotgun (WGS) entry which is preliminary data.</text>
</comment>
<keyword evidence="1" id="KW-0472">Membrane</keyword>
<dbReference type="Gene3D" id="2.170.130.30">
    <property type="match status" value="1"/>
</dbReference>
<sequence length="183" mass="20655">MSYPFYLLGEREKDLCVFFTHSPECVFLGKEVKMKKKTLFRILLAVLITIGLYFGYKAIYPAKTETGTKEVQLTILIKQEDDSLKTIFDQKVKTDAEVLADLLLELNANNTLSVTLSGSESDPYGRTLLAIDGYETTDWTNGPWWLYNSDNNPDCVAAGYCSGIDSCPIYDQDSFVLTFTDTY</sequence>
<reference evidence="2" key="1">
    <citation type="submission" date="2019-08" db="EMBL/GenBank/DDBJ databases">
        <authorList>
            <person name="Kucharzyk K."/>
            <person name="Murdoch R.W."/>
            <person name="Higgins S."/>
            <person name="Loffler F."/>
        </authorList>
    </citation>
    <scope>NUCLEOTIDE SEQUENCE</scope>
</reference>
<proteinExistence type="predicted"/>